<feature type="non-terminal residue" evidence="3">
    <location>
        <position position="101"/>
    </location>
</feature>
<dbReference type="AlphaFoldDB" id="A0AAE0S1T6"/>
<feature type="region of interest" description="Disordered" evidence="1">
    <location>
        <begin position="39"/>
        <end position="60"/>
    </location>
</feature>
<feature type="non-terminal residue" evidence="3">
    <location>
        <position position="1"/>
    </location>
</feature>
<keyword evidence="2" id="KW-1133">Transmembrane helix</keyword>
<evidence type="ECO:0000313" key="4">
    <source>
        <dbReference type="Proteomes" id="UP001195483"/>
    </source>
</evidence>
<keyword evidence="2" id="KW-0812">Transmembrane</keyword>
<gene>
    <name evidence="3" type="ORF">CHS0354_021475</name>
</gene>
<evidence type="ECO:0000313" key="3">
    <source>
        <dbReference type="EMBL" id="KAK3583721.1"/>
    </source>
</evidence>
<evidence type="ECO:0000256" key="1">
    <source>
        <dbReference type="SAM" id="MobiDB-lite"/>
    </source>
</evidence>
<organism evidence="3 4">
    <name type="scientific">Potamilus streckersoni</name>
    <dbReference type="NCBI Taxonomy" id="2493646"/>
    <lineage>
        <taxon>Eukaryota</taxon>
        <taxon>Metazoa</taxon>
        <taxon>Spiralia</taxon>
        <taxon>Lophotrochozoa</taxon>
        <taxon>Mollusca</taxon>
        <taxon>Bivalvia</taxon>
        <taxon>Autobranchia</taxon>
        <taxon>Heteroconchia</taxon>
        <taxon>Palaeoheterodonta</taxon>
        <taxon>Unionida</taxon>
        <taxon>Unionoidea</taxon>
        <taxon>Unionidae</taxon>
        <taxon>Ambleminae</taxon>
        <taxon>Lampsilini</taxon>
        <taxon>Potamilus</taxon>
    </lineage>
</organism>
<sequence length="101" mass="11475">LEVIDKYNKTSKTISVENGYDDNTIQKQEKRIHIVMKQSNSTEVEEGNPQSEMASSVGNTQENRTVLQLIKQMVMSRNFYIISIVLLSVGYGNVTITTLYK</sequence>
<dbReference type="EMBL" id="JAEAOA010001314">
    <property type="protein sequence ID" value="KAK3583721.1"/>
    <property type="molecule type" value="Genomic_DNA"/>
</dbReference>
<keyword evidence="4" id="KW-1185">Reference proteome</keyword>
<proteinExistence type="predicted"/>
<accession>A0AAE0S1T6</accession>
<dbReference type="Proteomes" id="UP001195483">
    <property type="component" value="Unassembled WGS sequence"/>
</dbReference>
<reference evidence="3" key="2">
    <citation type="journal article" date="2021" name="Genome Biol. Evol.">
        <title>Developing a high-quality reference genome for a parasitic bivalve with doubly uniparental inheritance (Bivalvia: Unionida).</title>
        <authorList>
            <person name="Smith C.H."/>
        </authorList>
    </citation>
    <scope>NUCLEOTIDE SEQUENCE</scope>
    <source>
        <strain evidence="3">CHS0354</strain>
        <tissue evidence="3">Mantle</tissue>
    </source>
</reference>
<reference evidence="3" key="1">
    <citation type="journal article" date="2021" name="Genome Biol. Evol.">
        <title>A High-Quality Reference Genome for a Parasitic Bivalve with Doubly Uniparental Inheritance (Bivalvia: Unionida).</title>
        <authorList>
            <person name="Smith C.H."/>
        </authorList>
    </citation>
    <scope>NUCLEOTIDE SEQUENCE</scope>
    <source>
        <strain evidence="3">CHS0354</strain>
    </source>
</reference>
<keyword evidence="2" id="KW-0472">Membrane</keyword>
<protein>
    <submittedName>
        <fullName evidence="3">Uncharacterized protein</fullName>
    </submittedName>
</protein>
<evidence type="ECO:0000256" key="2">
    <source>
        <dbReference type="SAM" id="Phobius"/>
    </source>
</evidence>
<feature type="transmembrane region" description="Helical" evidence="2">
    <location>
        <begin position="79"/>
        <end position="100"/>
    </location>
</feature>
<name>A0AAE0S1T6_9BIVA</name>
<reference evidence="3" key="3">
    <citation type="submission" date="2023-05" db="EMBL/GenBank/DDBJ databases">
        <authorList>
            <person name="Smith C.H."/>
        </authorList>
    </citation>
    <scope>NUCLEOTIDE SEQUENCE</scope>
    <source>
        <strain evidence="3">CHS0354</strain>
        <tissue evidence="3">Mantle</tissue>
    </source>
</reference>
<comment type="caution">
    <text evidence="3">The sequence shown here is derived from an EMBL/GenBank/DDBJ whole genome shotgun (WGS) entry which is preliminary data.</text>
</comment>